<dbReference type="AlphaFoldDB" id="A0A9P6E847"/>
<keyword evidence="2" id="KW-1185">Reference proteome</keyword>
<protein>
    <submittedName>
        <fullName evidence="1">Uncharacterized protein</fullName>
    </submittedName>
</protein>
<gene>
    <name evidence="1" type="ORF">CPB83DRAFT_741676</name>
</gene>
<name>A0A9P6E847_9AGAR</name>
<evidence type="ECO:0000313" key="2">
    <source>
        <dbReference type="Proteomes" id="UP000807306"/>
    </source>
</evidence>
<reference evidence="1" key="1">
    <citation type="submission" date="2020-11" db="EMBL/GenBank/DDBJ databases">
        <authorList>
            <consortium name="DOE Joint Genome Institute"/>
            <person name="Ahrendt S."/>
            <person name="Riley R."/>
            <person name="Andreopoulos W."/>
            <person name="Labutti K."/>
            <person name="Pangilinan J."/>
            <person name="Ruiz-Duenas F.J."/>
            <person name="Barrasa J.M."/>
            <person name="Sanchez-Garcia M."/>
            <person name="Camarero S."/>
            <person name="Miyauchi S."/>
            <person name="Serrano A."/>
            <person name="Linde D."/>
            <person name="Babiker R."/>
            <person name="Drula E."/>
            <person name="Ayuso-Fernandez I."/>
            <person name="Pacheco R."/>
            <person name="Padilla G."/>
            <person name="Ferreira P."/>
            <person name="Barriuso J."/>
            <person name="Kellner H."/>
            <person name="Castanera R."/>
            <person name="Alfaro M."/>
            <person name="Ramirez L."/>
            <person name="Pisabarro A.G."/>
            <person name="Kuo A."/>
            <person name="Tritt A."/>
            <person name="Lipzen A."/>
            <person name="He G."/>
            <person name="Yan M."/>
            <person name="Ng V."/>
            <person name="Cullen D."/>
            <person name="Martin F."/>
            <person name="Rosso M.-N."/>
            <person name="Henrissat B."/>
            <person name="Hibbett D."/>
            <person name="Martinez A.T."/>
            <person name="Grigoriev I.V."/>
        </authorList>
    </citation>
    <scope>NUCLEOTIDE SEQUENCE</scope>
    <source>
        <strain evidence="1">CBS 506.95</strain>
    </source>
</reference>
<accession>A0A9P6E847</accession>
<dbReference type="EMBL" id="MU157902">
    <property type="protein sequence ID" value="KAF9524235.1"/>
    <property type="molecule type" value="Genomic_DNA"/>
</dbReference>
<feature type="non-terminal residue" evidence="1">
    <location>
        <position position="1"/>
    </location>
</feature>
<feature type="non-terminal residue" evidence="1">
    <location>
        <position position="61"/>
    </location>
</feature>
<organism evidence="1 2">
    <name type="scientific">Crepidotus variabilis</name>
    <dbReference type="NCBI Taxonomy" id="179855"/>
    <lineage>
        <taxon>Eukaryota</taxon>
        <taxon>Fungi</taxon>
        <taxon>Dikarya</taxon>
        <taxon>Basidiomycota</taxon>
        <taxon>Agaricomycotina</taxon>
        <taxon>Agaricomycetes</taxon>
        <taxon>Agaricomycetidae</taxon>
        <taxon>Agaricales</taxon>
        <taxon>Agaricineae</taxon>
        <taxon>Crepidotaceae</taxon>
        <taxon>Crepidotus</taxon>
    </lineage>
</organism>
<dbReference type="OrthoDB" id="1607513at2759"/>
<dbReference type="Proteomes" id="UP000807306">
    <property type="component" value="Unassembled WGS sequence"/>
</dbReference>
<comment type="caution">
    <text evidence="1">The sequence shown here is derived from an EMBL/GenBank/DDBJ whole genome shotgun (WGS) entry which is preliminary data.</text>
</comment>
<sequence length="61" mass="7022">LQDSDIPHRTKVRSRITQVWQEHITSLQNDMKGALGKISMTMDLWSDTNLAPFMAVTAHWI</sequence>
<evidence type="ECO:0000313" key="1">
    <source>
        <dbReference type="EMBL" id="KAF9524235.1"/>
    </source>
</evidence>
<proteinExistence type="predicted"/>